<dbReference type="PROSITE" id="PS51257">
    <property type="entry name" value="PROKAR_LIPOPROTEIN"/>
    <property type="match status" value="1"/>
</dbReference>
<dbReference type="RefSeq" id="WP_081145369.1">
    <property type="nucleotide sequence ID" value="NZ_LVYD01000002.1"/>
</dbReference>
<dbReference type="InterPro" id="IPR012944">
    <property type="entry name" value="SusD_RagB_dom"/>
</dbReference>
<evidence type="ECO:0000259" key="6">
    <source>
        <dbReference type="Pfam" id="PF07980"/>
    </source>
</evidence>
<gene>
    <name evidence="8" type="ORF">A3860_13125</name>
</gene>
<evidence type="ECO:0000256" key="1">
    <source>
        <dbReference type="ARBA" id="ARBA00004442"/>
    </source>
</evidence>
<dbReference type="InterPro" id="IPR033985">
    <property type="entry name" value="SusD-like_N"/>
</dbReference>
<dbReference type="SUPFAM" id="SSF48452">
    <property type="entry name" value="TPR-like"/>
    <property type="match status" value="1"/>
</dbReference>
<dbReference type="InterPro" id="IPR011990">
    <property type="entry name" value="TPR-like_helical_dom_sf"/>
</dbReference>
<dbReference type="OrthoDB" id="5694214at2"/>
<evidence type="ECO:0000256" key="3">
    <source>
        <dbReference type="ARBA" id="ARBA00022729"/>
    </source>
</evidence>
<protein>
    <recommendedName>
        <fullName evidence="10">Carbohydrate-binding protein SusD</fullName>
    </recommendedName>
</protein>
<dbReference type="GO" id="GO:0009279">
    <property type="term" value="C:cell outer membrane"/>
    <property type="evidence" value="ECO:0007669"/>
    <property type="project" value="UniProtKB-SubCell"/>
</dbReference>
<sequence length="578" mass="65331">MKMLKYIALAAVVVSSATITSCNKKLDEYNPSGSTADAVWSTPAGFITAVNAAYFETRNWYGKEDGTIMAEGGTDIWFAPQKQPYAKEIIKYEALTSAQNTNTNAWKYLWRGVNQANAGINRIDQAGFTDPVEKNTRLAELRFLRAFYYYHIVEQWGGVMLRTTETDGALLTATRSTPEEFYDVMIGDLEFAKDNLPNTWGAEYSRATKKSALGLLARVYLARASYSGDATSWYTKARNAAQEVINRKTEFGVDLWASYADMWKPANNKKNKEALFTLSNSSTNTQTSYDGNASRMHMFYMSEYTKRPGMTRDIANGREDDRKFMPTLYLLDLFKDEDSRYEGSFKEVWICNTAYTWDGPTSLLYGKDSTVFKGKVMKVGDTAMVITRRAISASDKATKPYVVLDRADIYNLATNDTIIPTFSNTYVQLNKFADPNRTSKDQRQGYNDIFPIRFAEMFLIAAEAEFRLGNPGAAATQINFLRTRAAKSGQVAAMQVTASDINLQFILDERAREMCGEFQRWFDLKRMFRGDNAGWVKYITGKNPDIIAVQPYHMLRPVPLNELSALTNRDAFGQNDGY</sequence>
<feature type="domain" description="RagB/SusD" evidence="6">
    <location>
        <begin position="322"/>
        <end position="578"/>
    </location>
</feature>
<evidence type="ECO:0008006" key="10">
    <source>
        <dbReference type="Google" id="ProtNLM"/>
    </source>
</evidence>
<dbReference type="STRING" id="1703345.A3860_13125"/>
<dbReference type="Gene3D" id="1.25.40.390">
    <property type="match status" value="1"/>
</dbReference>
<accession>A0A1V9G7H4</accession>
<keyword evidence="9" id="KW-1185">Reference proteome</keyword>
<reference evidence="8 9" key="1">
    <citation type="submission" date="2016-03" db="EMBL/GenBank/DDBJ databases">
        <title>Niastella vici sp. nov., isolated from farmland soil.</title>
        <authorList>
            <person name="Chen L."/>
            <person name="Wang D."/>
            <person name="Yang S."/>
            <person name="Wang G."/>
        </authorList>
    </citation>
    <scope>NUCLEOTIDE SEQUENCE [LARGE SCALE GENOMIC DNA]</scope>
    <source>
        <strain evidence="8 9">DJ57</strain>
    </source>
</reference>
<dbReference type="Pfam" id="PF07980">
    <property type="entry name" value="SusD_RagB"/>
    <property type="match status" value="1"/>
</dbReference>
<keyword evidence="4" id="KW-0472">Membrane</keyword>
<evidence type="ECO:0000259" key="7">
    <source>
        <dbReference type="Pfam" id="PF14322"/>
    </source>
</evidence>
<proteinExistence type="inferred from homology"/>
<name>A0A1V9G7H4_9BACT</name>
<feature type="domain" description="SusD-like N-terminal" evidence="7">
    <location>
        <begin position="92"/>
        <end position="221"/>
    </location>
</feature>
<keyword evidence="3" id="KW-0732">Signal</keyword>
<evidence type="ECO:0000313" key="9">
    <source>
        <dbReference type="Proteomes" id="UP000192796"/>
    </source>
</evidence>
<evidence type="ECO:0000256" key="5">
    <source>
        <dbReference type="ARBA" id="ARBA00023237"/>
    </source>
</evidence>
<comment type="caution">
    <text evidence="8">The sequence shown here is derived from an EMBL/GenBank/DDBJ whole genome shotgun (WGS) entry which is preliminary data.</text>
</comment>
<evidence type="ECO:0000256" key="2">
    <source>
        <dbReference type="ARBA" id="ARBA00006275"/>
    </source>
</evidence>
<dbReference type="Pfam" id="PF14322">
    <property type="entry name" value="SusD-like_3"/>
    <property type="match status" value="1"/>
</dbReference>
<comment type="subcellular location">
    <subcellularLocation>
        <location evidence="1">Cell outer membrane</location>
    </subcellularLocation>
</comment>
<keyword evidence="5" id="KW-0998">Cell outer membrane</keyword>
<dbReference type="Proteomes" id="UP000192796">
    <property type="component" value="Unassembled WGS sequence"/>
</dbReference>
<evidence type="ECO:0000256" key="4">
    <source>
        <dbReference type="ARBA" id="ARBA00023136"/>
    </source>
</evidence>
<dbReference type="AlphaFoldDB" id="A0A1V9G7H4"/>
<comment type="similarity">
    <text evidence="2">Belongs to the SusD family.</text>
</comment>
<evidence type="ECO:0000313" key="8">
    <source>
        <dbReference type="EMBL" id="OQP66428.1"/>
    </source>
</evidence>
<organism evidence="8 9">
    <name type="scientific">Niastella vici</name>
    <dbReference type="NCBI Taxonomy" id="1703345"/>
    <lineage>
        <taxon>Bacteria</taxon>
        <taxon>Pseudomonadati</taxon>
        <taxon>Bacteroidota</taxon>
        <taxon>Chitinophagia</taxon>
        <taxon>Chitinophagales</taxon>
        <taxon>Chitinophagaceae</taxon>
        <taxon>Niastella</taxon>
    </lineage>
</organism>
<dbReference type="EMBL" id="LVYD01000002">
    <property type="protein sequence ID" value="OQP66428.1"/>
    <property type="molecule type" value="Genomic_DNA"/>
</dbReference>